<keyword evidence="2" id="KW-0540">Nuclease</keyword>
<evidence type="ECO:0000259" key="6">
    <source>
        <dbReference type="Pfam" id="PF03755"/>
    </source>
</evidence>
<dbReference type="RefSeq" id="WP_142834119.1">
    <property type="nucleotide sequence ID" value="NZ_VFSV01000009.1"/>
</dbReference>
<evidence type="ECO:0000259" key="7">
    <source>
        <dbReference type="Pfam" id="PF08340"/>
    </source>
</evidence>
<keyword evidence="3" id="KW-0255">Endonuclease</keyword>
<dbReference type="InterPro" id="IPR005229">
    <property type="entry name" value="YicC/YloC-like"/>
</dbReference>
<evidence type="ECO:0000313" key="8">
    <source>
        <dbReference type="EMBL" id="TRD21813.1"/>
    </source>
</evidence>
<dbReference type="EMBL" id="VFSV01000009">
    <property type="protein sequence ID" value="TRD21813.1"/>
    <property type="molecule type" value="Genomic_DNA"/>
</dbReference>
<dbReference type="GO" id="GO:0016787">
    <property type="term" value="F:hydrolase activity"/>
    <property type="evidence" value="ECO:0007669"/>
    <property type="project" value="UniProtKB-KW"/>
</dbReference>
<feature type="domain" description="Endoribonuclease YicC-like N-terminal" evidence="6">
    <location>
        <begin position="3"/>
        <end position="152"/>
    </location>
</feature>
<dbReference type="Proteomes" id="UP000318590">
    <property type="component" value="Unassembled WGS sequence"/>
</dbReference>
<comment type="caution">
    <text evidence="8">The sequence shown here is derived from an EMBL/GenBank/DDBJ whole genome shotgun (WGS) entry which is preliminary data.</text>
</comment>
<evidence type="ECO:0000256" key="1">
    <source>
        <dbReference type="ARBA" id="ARBA00001968"/>
    </source>
</evidence>
<dbReference type="PANTHER" id="PTHR30636">
    <property type="entry name" value="UPF0701 PROTEIN YICC"/>
    <property type="match status" value="1"/>
</dbReference>
<comment type="cofactor">
    <cofactor evidence="1">
        <name>a divalent metal cation</name>
        <dbReference type="ChEBI" id="CHEBI:60240"/>
    </cofactor>
</comment>
<comment type="similarity">
    <text evidence="5">Belongs to the YicC/YloC family.</text>
</comment>
<gene>
    <name evidence="8" type="ORF">FEV53_07110</name>
</gene>
<keyword evidence="4" id="KW-0378">Hydrolase</keyword>
<keyword evidence="9" id="KW-1185">Reference proteome</keyword>
<evidence type="ECO:0000256" key="5">
    <source>
        <dbReference type="ARBA" id="ARBA00035648"/>
    </source>
</evidence>
<accession>A0A547Q605</accession>
<name>A0A547Q605_9RHOB</name>
<evidence type="ECO:0000256" key="4">
    <source>
        <dbReference type="ARBA" id="ARBA00022801"/>
    </source>
</evidence>
<evidence type="ECO:0000313" key="9">
    <source>
        <dbReference type="Proteomes" id="UP000318590"/>
    </source>
</evidence>
<dbReference type="PANTHER" id="PTHR30636:SF3">
    <property type="entry name" value="UPF0701 PROTEIN YICC"/>
    <property type="match status" value="1"/>
</dbReference>
<dbReference type="OrthoDB" id="9771229at2"/>
<feature type="domain" description="Endoribonuclease YicC-like C-terminal" evidence="7">
    <location>
        <begin position="174"/>
        <end position="289"/>
    </location>
</feature>
<dbReference type="GO" id="GO:0004521">
    <property type="term" value="F:RNA endonuclease activity"/>
    <property type="evidence" value="ECO:0007669"/>
    <property type="project" value="InterPro"/>
</dbReference>
<organism evidence="8 9">
    <name type="scientific">Palleronia caenipelagi</name>
    <dbReference type="NCBI Taxonomy" id="2489174"/>
    <lineage>
        <taxon>Bacteria</taxon>
        <taxon>Pseudomonadati</taxon>
        <taxon>Pseudomonadota</taxon>
        <taxon>Alphaproteobacteria</taxon>
        <taxon>Rhodobacterales</taxon>
        <taxon>Roseobacteraceae</taxon>
        <taxon>Palleronia</taxon>
    </lineage>
</organism>
<protein>
    <submittedName>
        <fullName evidence="8">YicC family protein</fullName>
    </submittedName>
</protein>
<evidence type="ECO:0000256" key="2">
    <source>
        <dbReference type="ARBA" id="ARBA00022722"/>
    </source>
</evidence>
<evidence type="ECO:0000256" key="3">
    <source>
        <dbReference type="ARBA" id="ARBA00022759"/>
    </source>
</evidence>
<dbReference type="InterPro" id="IPR013551">
    <property type="entry name" value="YicC-like_C"/>
</dbReference>
<dbReference type="NCBIfam" id="TIGR00255">
    <property type="entry name" value="YicC/YloC family endoribonuclease"/>
    <property type="match status" value="1"/>
</dbReference>
<dbReference type="AlphaFoldDB" id="A0A547Q605"/>
<dbReference type="InterPro" id="IPR013527">
    <property type="entry name" value="YicC-like_N"/>
</dbReference>
<dbReference type="Pfam" id="PF03755">
    <property type="entry name" value="YicC-like_N"/>
    <property type="match status" value="1"/>
</dbReference>
<dbReference type="Pfam" id="PF08340">
    <property type="entry name" value="YicC-like_C"/>
    <property type="match status" value="1"/>
</dbReference>
<reference evidence="8 9" key="1">
    <citation type="submission" date="2019-06" db="EMBL/GenBank/DDBJ databases">
        <title>Paenimaribius caenipelagi gen. nov., sp. nov., isolated from a tidal flat.</title>
        <authorList>
            <person name="Yoon J.-H."/>
        </authorList>
    </citation>
    <scope>NUCLEOTIDE SEQUENCE [LARGE SCALE GENOMIC DNA]</scope>
    <source>
        <strain evidence="8 9">JBTF-M29</strain>
    </source>
</reference>
<sequence>MTQSMTAYTTATGTLASWSWQWELRSVNGKGLDLRLRLPDMMQPLGPDLRRLIGAQVSRGNLSLSLKLDRNAGEGDVDPAALDRIAAVEAAAAARGLILRPSSAVEILSLREGADSVSEDDANVLSQTLLKQFENKILPAFIAARVAEGQALIAILDARVDEIDTLVTRVSDAVAARQDRQREILREQIARLRDLSDTDPDRLAQELAMLAIRHDVTEELDRLHTHVTAARDLLAKDGPKGKRLDFLMQEFNREANTLCSKSQDSALAAIGLDLKTVIDQLREQVQNLE</sequence>
<proteinExistence type="inferred from homology"/>